<proteinExistence type="inferred from homology"/>
<sequence>MQYLLDRIGRGFEQGRIEFAAPDGRTWTLGQGEPVAHVHLRDAGVLRHLLIHPALHFGEAYMNGLWTPADGDLRPVLRIAVRLAAHLGRRAPALRRLLAYREEFNTPASSRRNAAHHYDIDFELYRRFLDEDLHYSCAYFAEDGMTLEQAQQAKCAHIARKLDLRPGARVLDIGCGWGSLALYLAQHHGAHVTGITLSQAQLEIARQRAQARGLGACVDFRLEDYRQTRGQFDAIISVGMFEHVGRPQYRRFFTQIAQLLAPDGTAVLHTIGRRSPSGGMNPWIRKYIFPGGYIPAASEVLAAIEPSGLVVADLEIWRRHYAYTLAEWHRRFAARAHELPARFDDRFRRMWSFYLLASEANFIEGELVVFQFQLCRRVDRLPLTRDYLYRLDAAQVR</sequence>
<dbReference type="PIRSF" id="PIRSF003085">
    <property type="entry name" value="CMAS"/>
    <property type="match status" value="1"/>
</dbReference>
<dbReference type="Proteomes" id="UP000199771">
    <property type="component" value="Unassembled WGS sequence"/>
</dbReference>
<comment type="similarity">
    <text evidence="1">Belongs to the CFA/CMAS family.</text>
</comment>
<dbReference type="SUPFAM" id="SSF53335">
    <property type="entry name" value="S-adenosyl-L-methionine-dependent methyltransferases"/>
    <property type="match status" value="1"/>
</dbReference>
<dbReference type="InterPro" id="IPR050723">
    <property type="entry name" value="CFA/CMAS"/>
</dbReference>
<dbReference type="PANTHER" id="PTHR43667:SF1">
    <property type="entry name" value="CYCLOPROPANE-FATTY-ACYL-PHOSPHOLIPID SYNTHASE"/>
    <property type="match status" value="1"/>
</dbReference>
<dbReference type="OrthoDB" id="9782855at2"/>
<dbReference type="GO" id="GO:0008168">
    <property type="term" value="F:methyltransferase activity"/>
    <property type="evidence" value="ECO:0007669"/>
    <property type="project" value="UniProtKB-KW"/>
</dbReference>
<evidence type="ECO:0000313" key="6">
    <source>
        <dbReference type="EMBL" id="SFF25744.1"/>
    </source>
</evidence>
<evidence type="ECO:0000256" key="3">
    <source>
        <dbReference type="ARBA" id="ARBA00022679"/>
    </source>
</evidence>
<keyword evidence="4" id="KW-0949">S-adenosyl-L-methionine</keyword>
<evidence type="ECO:0000256" key="5">
    <source>
        <dbReference type="ARBA" id="ARBA00023098"/>
    </source>
</evidence>
<dbReference type="InterPro" id="IPR003333">
    <property type="entry name" value="CMAS"/>
</dbReference>
<protein>
    <submittedName>
        <fullName evidence="6">Cyclopropane-fatty-acyl-phospholipid synthase</fullName>
    </submittedName>
</protein>
<dbReference type="PANTHER" id="PTHR43667">
    <property type="entry name" value="CYCLOPROPANE-FATTY-ACYL-PHOSPHOLIPID SYNTHASE"/>
    <property type="match status" value="1"/>
</dbReference>
<evidence type="ECO:0000313" key="7">
    <source>
        <dbReference type="Proteomes" id="UP000199771"/>
    </source>
</evidence>
<dbReference type="Gene3D" id="3.40.50.150">
    <property type="entry name" value="Vaccinia Virus protein VP39"/>
    <property type="match status" value="1"/>
</dbReference>
<dbReference type="InterPro" id="IPR029063">
    <property type="entry name" value="SAM-dependent_MTases_sf"/>
</dbReference>
<organism evidence="6 7">
    <name type="scientific">Fontimonas thermophila</name>
    <dbReference type="NCBI Taxonomy" id="1076937"/>
    <lineage>
        <taxon>Bacteria</taxon>
        <taxon>Pseudomonadati</taxon>
        <taxon>Pseudomonadota</taxon>
        <taxon>Gammaproteobacteria</taxon>
        <taxon>Nevskiales</taxon>
        <taxon>Nevskiaceae</taxon>
        <taxon>Fontimonas</taxon>
    </lineage>
</organism>
<evidence type="ECO:0000256" key="2">
    <source>
        <dbReference type="ARBA" id="ARBA00022603"/>
    </source>
</evidence>
<dbReference type="CDD" id="cd02440">
    <property type="entry name" value="AdoMet_MTases"/>
    <property type="match status" value="1"/>
</dbReference>
<evidence type="ECO:0000256" key="4">
    <source>
        <dbReference type="ARBA" id="ARBA00022691"/>
    </source>
</evidence>
<dbReference type="RefSeq" id="WP_091530336.1">
    <property type="nucleotide sequence ID" value="NZ_FOOC01000001.1"/>
</dbReference>
<name>A0A1I2H6D1_9GAMM</name>
<dbReference type="Pfam" id="PF02353">
    <property type="entry name" value="CMAS"/>
    <property type="match status" value="1"/>
</dbReference>
<dbReference type="GO" id="GO:0008610">
    <property type="term" value="P:lipid biosynthetic process"/>
    <property type="evidence" value="ECO:0007669"/>
    <property type="project" value="InterPro"/>
</dbReference>
<keyword evidence="3" id="KW-0808">Transferase</keyword>
<keyword evidence="2" id="KW-0489">Methyltransferase</keyword>
<reference evidence="6 7" key="1">
    <citation type="submission" date="2016-10" db="EMBL/GenBank/DDBJ databases">
        <authorList>
            <person name="de Groot N.N."/>
        </authorList>
    </citation>
    <scope>NUCLEOTIDE SEQUENCE [LARGE SCALE GENOMIC DNA]</scope>
    <source>
        <strain evidence="6 7">DSM 23609</strain>
    </source>
</reference>
<keyword evidence="5" id="KW-0443">Lipid metabolism</keyword>
<dbReference type="GO" id="GO:0032259">
    <property type="term" value="P:methylation"/>
    <property type="evidence" value="ECO:0007669"/>
    <property type="project" value="UniProtKB-KW"/>
</dbReference>
<keyword evidence="7" id="KW-1185">Reference proteome</keyword>
<evidence type="ECO:0000256" key="1">
    <source>
        <dbReference type="ARBA" id="ARBA00010815"/>
    </source>
</evidence>
<dbReference type="EMBL" id="FOOC01000001">
    <property type="protein sequence ID" value="SFF25744.1"/>
    <property type="molecule type" value="Genomic_DNA"/>
</dbReference>
<dbReference type="STRING" id="1076937.SAMN04488120_101222"/>
<gene>
    <name evidence="6" type="ORF">SAMN04488120_101222</name>
</gene>
<dbReference type="AlphaFoldDB" id="A0A1I2H6D1"/>
<accession>A0A1I2H6D1</accession>